<keyword evidence="3" id="KW-1185">Reference proteome</keyword>
<name>A0A9D3YB75_DREPO</name>
<evidence type="ECO:0000313" key="3">
    <source>
        <dbReference type="Proteomes" id="UP000828390"/>
    </source>
</evidence>
<sequence>MSSEKCRSGQHQRTPCHRGREPDCPRQSSLIGLTLDRERGSNKGSGDPDQSDEGIHGVIWDGT</sequence>
<comment type="caution">
    <text evidence="2">The sequence shown here is derived from an EMBL/GenBank/DDBJ whole genome shotgun (WGS) entry which is preliminary data.</text>
</comment>
<dbReference type="Proteomes" id="UP000828390">
    <property type="component" value="Unassembled WGS sequence"/>
</dbReference>
<dbReference type="EMBL" id="JAIWYP010000016">
    <property type="protein sequence ID" value="KAH3696657.1"/>
    <property type="molecule type" value="Genomic_DNA"/>
</dbReference>
<protein>
    <submittedName>
        <fullName evidence="2">Uncharacterized protein</fullName>
    </submittedName>
</protein>
<accession>A0A9D3YB75</accession>
<organism evidence="2 3">
    <name type="scientific">Dreissena polymorpha</name>
    <name type="common">Zebra mussel</name>
    <name type="synonym">Mytilus polymorpha</name>
    <dbReference type="NCBI Taxonomy" id="45954"/>
    <lineage>
        <taxon>Eukaryota</taxon>
        <taxon>Metazoa</taxon>
        <taxon>Spiralia</taxon>
        <taxon>Lophotrochozoa</taxon>
        <taxon>Mollusca</taxon>
        <taxon>Bivalvia</taxon>
        <taxon>Autobranchia</taxon>
        <taxon>Heteroconchia</taxon>
        <taxon>Euheterodonta</taxon>
        <taxon>Imparidentia</taxon>
        <taxon>Neoheterodontei</taxon>
        <taxon>Myida</taxon>
        <taxon>Dreissenoidea</taxon>
        <taxon>Dreissenidae</taxon>
        <taxon>Dreissena</taxon>
    </lineage>
</organism>
<dbReference type="AlphaFoldDB" id="A0A9D3YB75"/>
<feature type="region of interest" description="Disordered" evidence="1">
    <location>
        <begin position="1"/>
        <end position="63"/>
    </location>
</feature>
<evidence type="ECO:0000256" key="1">
    <source>
        <dbReference type="SAM" id="MobiDB-lite"/>
    </source>
</evidence>
<evidence type="ECO:0000313" key="2">
    <source>
        <dbReference type="EMBL" id="KAH3696657.1"/>
    </source>
</evidence>
<reference evidence="2" key="2">
    <citation type="submission" date="2020-11" db="EMBL/GenBank/DDBJ databases">
        <authorList>
            <person name="McCartney M.A."/>
            <person name="Auch B."/>
            <person name="Kono T."/>
            <person name="Mallez S."/>
            <person name="Becker A."/>
            <person name="Gohl D.M."/>
            <person name="Silverstein K.A.T."/>
            <person name="Koren S."/>
            <person name="Bechman K.B."/>
            <person name="Herman A."/>
            <person name="Abrahante J.E."/>
            <person name="Garbe J."/>
        </authorList>
    </citation>
    <scope>NUCLEOTIDE SEQUENCE</scope>
    <source>
        <strain evidence="2">Duluth1</strain>
        <tissue evidence="2">Whole animal</tissue>
    </source>
</reference>
<feature type="compositionally biased region" description="Basic residues" evidence="1">
    <location>
        <begin position="8"/>
        <end position="17"/>
    </location>
</feature>
<reference evidence="2" key="1">
    <citation type="journal article" date="2019" name="bioRxiv">
        <title>The Genome of the Zebra Mussel, Dreissena polymorpha: A Resource for Invasive Species Research.</title>
        <authorList>
            <person name="McCartney M.A."/>
            <person name="Auch B."/>
            <person name="Kono T."/>
            <person name="Mallez S."/>
            <person name="Zhang Y."/>
            <person name="Obille A."/>
            <person name="Becker A."/>
            <person name="Abrahante J.E."/>
            <person name="Garbe J."/>
            <person name="Badalamenti J.P."/>
            <person name="Herman A."/>
            <person name="Mangelson H."/>
            <person name="Liachko I."/>
            <person name="Sullivan S."/>
            <person name="Sone E.D."/>
            <person name="Koren S."/>
            <person name="Silverstein K.A.T."/>
            <person name="Beckman K.B."/>
            <person name="Gohl D.M."/>
        </authorList>
    </citation>
    <scope>NUCLEOTIDE SEQUENCE</scope>
    <source>
        <strain evidence="2">Duluth1</strain>
        <tissue evidence="2">Whole animal</tissue>
    </source>
</reference>
<proteinExistence type="predicted"/>
<gene>
    <name evidence="2" type="ORF">DPMN_084133</name>
</gene>